<protein>
    <submittedName>
        <fullName evidence="1">Uncharacterized protein</fullName>
    </submittedName>
</protein>
<dbReference type="Proteomes" id="UP000799755">
    <property type="component" value="Unassembled WGS sequence"/>
</dbReference>
<proteinExistence type="predicted"/>
<evidence type="ECO:0000313" key="2">
    <source>
        <dbReference type="Proteomes" id="UP000799755"/>
    </source>
</evidence>
<keyword evidence="2" id="KW-1185">Reference proteome</keyword>
<dbReference type="EMBL" id="MU003501">
    <property type="protein sequence ID" value="KAF2472959.1"/>
    <property type="molecule type" value="Genomic_DNA"/>
</dbReference>
<reference evidence="1" key="1">
    <citation type="journal article" date="2020" name="Stud. Mycol.">
        <title>101 Dothideomycetes genomes: a test case for predicting lifestyles and emergence of pathogens.</title>
        <authorList>
            <person name="Haridas S."/>
            <person name="Albert R."/>
            <person name="Binder M."/>
            <person name="Bloem J."/>
            <person name="Labutti K."/>
            <person name="Salamov A."/>
            <person name="Andreopoulos B."/>
            <person name="Baker S."/>
            <person name="Barry K."/>
            <person name="Bills G."/>
            <person name="Bluhm B."/>
            <person name="Cannon C."/>
            <person name="Castanera R."/>
            <person name="Culley D."/>
            <person name="Daum C."/>
            <person name="Ezra D."/>
            <person name="Gonzalez J."/>
            <person name="Henrissat B."/>
            <person name="Kuo A."/>
            <person name="Liang C."/>
            <person name="Lipzen A."/>
            <person name="Lutzoni F."/>
            <person name="Magnuson J."/>
            <person name="Mondo S."/>
            <person name="Nolan M."/>
            <person name="Ohm R."/>
            <person name="Pangilinan J."/>
            <person name="Park H.-J."/>
            <person name="Ramirez L."/>
            <person name="Alfaro M."/>
            <person name="Sun H."/>
            <person name="Tritt A."/>
            <person name="Yoshinaga Y."/>
            <person name="Zwiers L.-H."/>
            <person name="Turgeon B."/>
            <person name="Goodwin S."/>
            <person name="Spatafora J."/>
            <person name="Crous P."/>
            <person name="Grigoriev I."/>
        </authorList>
    </citation>
    <scope>NUCLEOTIDE SEQUENCE</scope>
    <source>
        <strain evidence="1">ATCC 200398</strain>
    </source>
</reference>
<sequence>MSRCSGHTRSWKSTTQDVLRSTRPSKSVGLVFNLQAGLIEREITCGSFFGTARHCMPLHATMEWPREKLPPRILLRWRV</sequence>
<organism evidence="1 2">
    <name type="scientific">Lindgomyces ingoldianus</name>
    <dbReference type="NCBI Taxonomy" id="673940"/>
    <lineage>
        <taxon>Eukaryota</taxon>
        <taxon>Fungi</taxon>
        <taxon>Dikarya</taxon>
        <taxon>Ascomycota</taxon>
        <taxon>Pezizomycotina</taxon>
        <taxon>Dothideomycetes</taxon>
        <taxon>Pleosporomycetidae</taxon>
        <taxon>Pleosporales</taxon>
        <taxon>Lindgomycetaceae</taxon>
        <taxon>Lindgomyces</taxon>
    </lineage>
</organism>
<accession>A0ACB6R0Z8</accession>
<name>A0ACB6R0Z8_9PLEO</name>
<evidence type="ECO:0000313" key="1">
    <source>
        <dbReference type="EMBL" id="KAF2472959.1"/>
    </source>
</evidence>
<comment type="caution">
    <text evidence="1">The sequence shown here is derived from an EMBL/GenBank/DDBJ whole genome shotgun (WGS) entry which is preliminary data.</text>
</comment>
<gene>
    <name evidence="1" type="ORF">BDR25DRAFT_12864</name>
</gene>